<gene>
    <name evidence="14 16" type="primary">ribB</name>
    <name evidence="16" type="ORF">EVA99_02450</name>
</gene>
<evidence type="ECO:0000256" key="7">
    <source>
        <dbReference type="ARBA" id="ARBA00012153"/>
    </source>
</evidence>
<evidence type="ECO:0000256" key="11">
    <source>
        <dbReference type="ARBA" id="ARBA00022842"/>
    </source>
</evidence>
<feature type="binding site" evidence="14">
    <location>
        <begin position="140"/>
        <end position="144"/>
    </location>
    <ligand>
        <name>D-ribulose 5-phosphate</name>
        <dbReference type="ChEBI" id="CHEBI:58121"/>
    </ligand>
</feature>
<dbReference type="UniPathway" id="UPA00275">
    <property type="reaction ID" value="UER00399"/>
</dbReference>
<keyword evidence="11 14" id="KW-0460">Magnesium</keyword>
<dbReference type="PANTHER" id="PTHR21327:SF34">
    <property type="entry name" value="3,4-DIHYDROXY-2-BUTANONE 4-PHOSPHATE SYNTHASE"/>
    <property type="match status" value="1"/>
</dbReference>
<dbReference type="GO" id="GO:0000287">
    <property type="term" value="F:magnesium ion binding"/>
    <property type="evidence" value="ECO:0007669"/>
    <property type="project" value="UniProtKB-UniRule"/>
</dbReference>
<evidence type="ECO:0000256" key="8">
    <source>
        <dbReference type="ARBA" id="ARBA00018836"/>
    </source>
</evidence>
<proteinExistence type="inferred from homology"/>
<comment type="similarity">
    <text evidence="14">Belongs to the DHBP synthase family.</text>
</comment>
<comment type="similarity">
    <text evidence="6">In the C-terminal section; belongs to the GTP cyclohydrolase II family.</text>
</comment>
<dbReference type="GO" id="GO:0003935">
    <property type="term" value="F:GTP cyclohydrolase II activity"/>
    <property type="evidence" value="ECO:0007669"/>
    <property type="project" value="TreeGrafter"/>
</dbReference>
<dbReference type="EC" id="4.1.99.12" evidence="7 14"/>
<keyword evidence="10 14" id="KW-0479">Metal-binding</keyword>
<keyword evidence="9 14" id="KW-0686">Riboflavin biosynthesis</keyword>
<comment type="subunit">
    <text evidence="14">Homodimer.</text>
</comment>
<dbReference type="Pfam" id="PF00926">
    <property type="entry name" value="DHBP_synthase"/>
    <property type="match status" value="1"/>
</dbReference>
<feature type="domain" description="GTP cyclohydrolase II" evidence="15">
    <location>
        <begin position="211"/>
        <end position="357"/>
    </location>
</feature>
<dbReference type="GO" id="GO:0008686">
    <property type="term" value="F:3,4-dihydroxy-2-butanone-4-phosphate synthase activity"/>
    <property type="evidence" value="ECO:0007669"/>
    <property type="project" value="UniProtKB-UniRule"/>
</dbReference>
<organism evidence="16 17">
    <name type="scientific">SAR86 cluster bacterium</name>
    <dbReference type="NCBI Taxonomy" id="2030880"/>
    <lineage>
        <taxon>Bacteria</taxon>
        <taxon>Pseudomonadati</taxon>
        <taxon>Pseudomonadota</taxon>
        <taxon>Gammaproteobacteria</taxon>
        <taxon>SAR86 cluster</taxon>
    </lineage>
</organism>
<evidence type="ECO:0000259" key="15">
    <source>
        <dbReference type="Pfam" id="PF00925"/>
    </source>
</evidence>
<dbReference type="HAMAP" id="MF_00180">
    <property type="entry name" value="RibB"/>
    <property type="match status" value="1"/>
</dbReference>
<keyword evidence="12 14" id="KW-0464">Manganese</keyword>
<dbReference type="InterPro" id="IPR032677">
    <property type="entry name" value="GTP_cyclohydro_II"/>
</dbReference>
<feature type="binding site" evidence="14">
    <location>
        <position position="32"/>
    </location>
    <ligand>
        <name>D-ribulose 5-phosphate</name>
        <dbReference type="ChEBI" id="CHEBI:58121"/>
    </ligand>
</feature>
<evidence type="ECO:0000256" key="9">
    <source>
        <dbReference type="ARBA" id="ARBA00022619"/>
    </source>
</evidence>
<dbReference type="GO" id="GO:0009231">
    <property type="term" value="P:riboflavin biosynthetic process"/>
    <property type="evidence" value="ECO:0007669"/>
    <property type="project" value="UniProtKB-UniRule"/>
</dbReference>
<evidence type="ECO:0000256" key="1">
    <source>
        <dbReference type="ARBA" id="ARBA00000141"/>
    </source>
</evidence>
<dbReference type="EMBL" id="SHBL01000016">
    <property type="protein sequence ID" value="RZO24027.1"/>
    <property type="molecule type" value="Genomic_DNA"/>
</dbReference>
<dbReference type="InterPro" id="IPR017945">
    <property type="entry name" value="DHBP_synth_RibB-like_a/b_dom"/>
</dbReference>
<feature type="binding site" evidence="14">
    <location>
        <position position="28"/>
    </location>
    <ligand>
        <name>Mg(2+)</name>
        <dbReference type="ChEBI" id="CHEBI:18420"/>
        <label>2</label>
    </ligand>
</feature>
<comment type="cofactor">
    <cofactor evidence="2">
        <name>Mn(2+)</name>
        <dbReference type="ChEBI" id="CHEBI:29035"/>
    </cofactor>
</comment>
<keyword evidence="13 14" id="KW-0456">Lyase</keyword>
<dbReference type="GO" id="GO:0030145">
    <property type="term" value="F:manganese ion binding"/>
    <property type="evidence" value="ECO:0007669"/>
    <property type="project" value="UniProtKB-UniRule"/>
</dbReference>
<feature type="binding site" evidence="14">
    <location>
        <position position="28"/>
    </location>
    <ligand>
        <name>Mg(2+)</name>
        <dbReference type="ChEBI" id="CHEBI:18420"/>
        <label>1</label>
    </ligand>
</feature>
<comment type="catalytic activity">
    <reaction evidence="1 14">
        <text>D-ribulose 5-phosphate = (2S)-2-hydroxy-3-oxobutyl phosphate + formate + H(+)</text>
        <dbReference type="Rhea" id="RHEA:18457"/>
        <dbReference type="ChEBI" id="CHEBI:15378"/>
        <dbReference type="ChEBI" id="CHEBI:15740"/>
        <dbReference type="ChEBI" id="CHEBI:58121"/>
        <dbReference type="ChEBI" id="CHEBI:58830"/>
        <dbReference type="EC" id="4.1.99.12"/>
    </reaction>
</comment>
<name>A0A520MS56_9GAMM</name>
<comment type="similarity">
    <text evidence="5">In the N-terminal section; belongs to the DHBP synthase family.</text>
</comment>
<dbReference type="Gene3D" id="3.40.50.10990">
    <property type="entry name" value="GTP cyclohydrolase II"/>
    <property type="match status" value="1"/>
</dbReference>
<evidence type="ECO:0000256" key="6">
    <source>
        <dbReference type="ARBA" id="ARBA00008976"/>
    </source>
</evidence>
<evidence type="ECO:0000256" key="4">
    <source>
        <dbReference type="ARBA" id="ARBA00004904"/>
    </source>
</evidence>
<dbReference type="PIRSF" id="PIRSF001259">
    <property type="entry name" value="RibA"/>
    <property type="match status" value="1"/>
</dbReference>
<comment type="pathway">
    <text evidence="4 14">Cofactor biosynthesis; riboflavin biosynthesis; 2-hydroxy-3-oxobutyl phosphate from D-ribulose 5-phosphate: step 1/1.</text>
</comment>
<evidence type="ECO:0000256" key="14">
    <source>
        <dbReference type="HAMAP-Rule" id="MF_00180"/>
    </source>
</evidence>
<dbReference type="FunFam" id="3.90.870.10:FF:000001">
    <property type="entry name" value="Riboflavin biosynthesis protein RibBA"/>
    <property type="match status" value="1"/>
</dbReference>
<dbReference type="SUPFAM" id="SSF142695">
    <property type="entry name" value="RibA-like"/>
    <property type="match status" value="1"/>
</dbReference>
<reference evidence="16 17" key="1">
    <citation type="submission" date="2019-02" db="EMBL/GenBank/DDBJ databases">
        <title>Prokaryotic population dynamics and viral predation in marine succession experiment using metagenomics: the confinement effect.</title>
        <authorList>
            <person name="Haro-Moreno J.M."/>
            <person name="Rodriguez-Valera F."/>
            <person name="Lopez-Perez M."/>
        </authorList>
    </citation>
    <scope>NUCLEOTIDE SEQUENCE [LARGE SCALE GENOMIC DNA]</scope>
    <source>
        <strain evidence="16">MED-G166</strain>
    </source>
</reference>
<dbReference type="InterPro" id="IPR000422">
    <property type="entry name" value="DHBP_synthase_RibB"/>
</dbReference>
<accession>A0A520MS56</accession>
<feature type="site" description="Essential for catalytic activity" evidence="14">
    <location>
        <position position="126"/>
    </location>
</feature>
<dbReference type="SUPFAM" id="SSF55821">
    <property type="entry name" value="YrdC/RibB"/>
    <property type="match status" value="1"/>
</dbReference>
<dbReference type="AlphaFoldDB" id="A0A520MS56"/>
<evidence type="ECO:0000256" key="2">
    <source>
        <dbReference type="ARBA" id="ARBA00001936"/>
    </source>
</evidence>
<evidence type="ECO:0000256" key="13">
    <source>
        <dbReference type="ARBA" id="ARBA00023239"/>
    </source>
</evidence>
<dbReference type="Proteomes" id="UP000320146">
    <property type="component" value="Unassembled WGS sequence"/>
</dbReference>
<dbReference type="Pfam" id="PF00925">
    <property type="entry name" value="GTP_cyclohydro2"/>
    <property type="match status" value="1"/>
</dbReference>
<evidence type="ECO:0000256" key="5">
    <source>
        <dbReference type="ARBA" id="ARBA00005520"/>
    </source>
</evidence>
<sequence length="359" mass="39472">MNKNEIPEIIAELKKGKMVIILDDEDRENEGDLICAADAITPEIVNFMATNGRGLICLALESEKCEQLKLKPMTSNNKASNRTAFTVSIEAKDGITTGISAKDRAHTITTAVNKSATESDIVQPGHVFPLQAMKGGVLARAGHTEAACDLASLAGFSGAGVICEIMNDDGTMARRDDLLKFGEKHNLKVGTIADLIDYKLSKESTIENVHTKNVSTEFGDFKLDVWRDVIFDEHHFSLTKGSPEKIDFPIVRVQTQSVLQDTLGIDEIGKKWSIRKSLQRISEEGAGVFVLINHRDAKGYWLSMLKDENIEPKRNRRVIGIGSQILRAIGLNKIMVLGTPTKYSGLSGFNIEIEGFIDE</sequence>
<feature type="binding site" evidence="14">
    <location>
        <begin position="27"/>
        <end position="28"/>
    </location>
    <ligand>
        <name>D-ribulose 5-phosphate</name>
        <dbReference type="ChEBI" id="CHEBI:58121"/>
    </ligand>
</feature>
<dbReference type="PANTHER" id="PTHR21327">
    <property type="entry name" value="GTP CYCLOHYDROLASE II-RELATED"/>
    <property type="match status" value="1"/>
</dbReference>
<comment type="function">
    <text evidence="3 14">Catalyzes the conversion of D-ribulose 5-phosphate to formate and 3,4-dihydroxy-2-butanone 4-phosphate.</text>
</comment>
<feature type="site" description="Essential for catalytic activity" evidence="14">
    <location>
        <position position="164"/>
    </location>
</feature>
<feature type="binding site" evidence="14">
    <location>
        <position position="143"/>
    </location>
    <ligand>
        <name>Mg(2+)</name>
        <dbReference type="ChEBI" id="CHEBI:18420"/>
        <label>2</label>
    </ligand>
</feature>
<comment type="caution">
    <text evidence="16">The sequence shown here is derived from an EMBL/GenBank/DDBJ whole genome shotgun (WGS) entry which is preliminary data.</text>
</comment>
<evidence type="ECO:0000313" key="16">
    <source>
        <dbReference type="EMBL" id="RZO24027.1"/>
    </source>
</evidence>
<evidence type="ECO:0000256" key="3">
    <source>
        <dbReference type="ARBA" id="ARBA00002284"/>
    </source>
</evidence>
<comment type="cofactor">
    <cofactor evidence="14">
        <name>Mg(2+)</name>
        <dbReference type="ChEBI" id="CHEBI:18420"/>
    </cofactor>
    <cofactor evidence="14">
        <name>Mn(2+)</name>
        <dbReference type="ChEBI" id="CHEBI:29035"/>
    </cofactor>
    <text evidence="14">Binds 2 divalent metal cations per subunit. Magnesium or manganese.</text>
</comment>
<evidence type="ECO:0000256" key="10">
    <source>
        <dbReference type="ARBA" id="ARBA00022723"/>
    </source>
</evidence>
<dbReference type="NCBIfam" id="TIGR00506">
    <property type="entry name" value="ribB"/>
    <property type="match status" value="1"/>
</dbReference>
<dbReference type="Gene3D" id="3.90.870.10">
    <property type="entry name" value="DHBP synthase"/>
    <property type="match status" value="1"/>
</dbReference>
<dbReference type="InterPro" id="IPR036144">
    <property type="entry name" value="RibA-like_sf"/>
</dbReference>
<dbReference type="GO" id="GO:0005829">
    <property type="term" value="C:cytosol"/>
    <property type="evidence" value="ECO:0007669"/>
    <property type="project" value="TreeGrafter"/>
</dbReference>
<evidence type="ECO:0000313" key="17">
    <source>
        <dbReference type="Proteomes" id="UP000320146"/>
    </source>
</evidence>
<evidence type="ECO:0000256" key="12">
    <source>
        <dbReference type="ARBA" id="ARBA00023211"/>
    </source>
</evidence>
<protein>
    <recommendedName>
        <fullName evidence="8 14">3,4-dihydroxy-2-butanone 4-phosphate synthase</fullName>
        <shortName evidence="14">DHBP synthase</shortName>
        <ecNumber evidence="7 14">4.1.99.12</ecNumber>
    </recommendedName>
</protein>